<dbReference type="OrthoDB" id="9801938at2"/>
<dbReference type="EMBL" id="CP017634">
    <property type="protein sequence ID" value="ATW25565.1"/>
    <property type="molecule type" value="Genomic_DNA"/>
</dbReference>
<evidence type="ECO:0000313" key="7">
    <source>
        <dbReference type="Proteomes" id="UP000323521"/>
    </source>
</evidence>
<dbReference type="InterPro" id="IPR037171">
    <property type="entry name" value="NagB/RpiA_transferase-like"/>
</dbReference>
<dbReference type="GO" id="GO:0046872">
    <property type="term" value="F:metal ion binding"/>
    <property type="evidence" value="ECO:0007669"/>
    <property type="project" value="UniProtKB-KW"/>
</dbReference>
<keyword evidence="3 4" id="KW-0067">ATP-binding</keyword>
<comment type="catalytic activity">
    <reaction evidence="5">
        <text>(6S)-5-formyl-5,6,7,8-tetrahydrofolate + ATP = (6R)-5,10-methenyltetrahydrofolate + ADP + phosphate</text>
        <dbReference type="Rhea" id="RHEA:10488"/>
        <dbReference type="ChEBI" id="CHEBI:30616"/>
        <dbReference type="ChEBI" id="CHEBI:43474"/>
        <dbReference type="ChEBI" id="CHEBI:57455"/>
        <dbReference type="ChEBI" id="CHEBI:57457"/>
        <dbReference type="ChEBI" id="CHEBI:456216"/>
        <dbReference type="EC" id="6.3.3.2"/>
    </reaction>
</comment>
<dbReference type="SUPFAM" id="SSF100950">
    <property type="entry name" value="NagB/RpiA/CoA transferase-like"/>
    <property type="match status" value="1"/>
</dbReference>
<sequence>MKKEIRRKILQARLALSNEEVEKKSKIVCEKILGLPDIAKARTVMAYLPFRKEVSMVSLFGAFWAEGKRVIIPVCDACRTALIPSELKSIEEDLQPGTWGILEPKPEKLRPVGPGGIDFVIVPGVAFDLSCNRLGYGVGYYDRFLPQLKENTPKIAVAFELQMVEALIPDQYDIPMDAVFTEEKEYYRQR</sequence>
<evidence type="ECO:0000256" key="3">
    <source>
        <dbReference type="ARBA" id="ARBA00022840"/>
    </source>
</evidence>
<dbReference type="PANTHER" id="PTHR23407">
    <property type="entry name" value="ATPASE INHIBITOR/5-FORMYLTETRAHYDROFOLATE CYCLO-LIGASE"/>
    <property type="match status" value="1"/>
</dbReference>
<dbReference type="NCBIfam" id="TIGR02727">
    <property type="entry name" value="MTHFS_bact"/>
    <property type="match status" value="1"/>
</dbReference>
<dbReference type="InterPro" id="IPR002698">
    <property type="entry name" value="FTHF_cligase"/>
</dbReference>
<dbReference type="Pfam" id="PF01812">
    <property type="entry name" value="5-FTHF_cyc-lig"/>
    <property type="match status" value="1"/>
</dbReference>
<dbReference type="GO" id="GO:0009396">
    <property type="term" value="P:folic acid-containing compound biosynthetic process"/>
    <property type="evidence" value="ECO:0007669"/>
    <property type="project" value="TreeGrafter"/>
</dbReference>
<dbReference type="PANTHER" id="PTHR23407:SF1">
    <property type="entry name" value="5-FORMYLTETRAHYDROFOLATE CYCLO-LIGASE"/>
    <property type="match status" value="1"/>
</dbReference>
<dbReference type="InterPro" id="IPR024185">
    <property type="entry name" value="FTHF_cligase-like_sf"/>
</dbReference>
<keyword evidence="5" id="KW-0460">Magnesium</keyword>
<comment type="cofactor">
    <cofactor evidence="5">
        <name>Mg(2+)</name>
        <dbReference type="ChEBI" id="CHEBI:18420"/>
    </cofactor>
</comment>
<feature type="binding site" evidence="4">
    <location>
        <position position="48"/>
    </location>
    <ligand>
        <name>substrate</name>
    </ligand>
</feature>
<evidence type="ECO:0000256" key="2">
    <source>
        <dbReference type="ARBA" id="ARBA00022741"/>
    </source>
</evidence>
<evidence type="ECO:0000313" key="6">
    <source>
        <dbReference type="EMBL" id="ATW25565.1"/>
    </source>
</evidence>
<keyword evidence="2 4" id="KW-0547">Nucleotide-binding</keyword>
<evidence type="ECO:0000256" key="1">
    <source>
        <dbReference type="ARBA" id="ARBA00010638"/>
    </source>
</evidence>
<feature type="binding site" evidence="4">
    <location>
        <begin position="133"/>
        <end position="141"/>
    </location>
    <ligand>
        <name>ATP</name>
        <dbReference type="ChEBI" id="CHEBI:30616"/>
    </ligand>
</feature>
<feature type="binding site" evidence="4">
    <location>
        <position position="53"/>
    </location>
    <ligand>
        <name>substrate</name>
    </ligand>
</feature>
<proteinExistence type="inferred from homology"/>
<dbReference type="RefSeq" id="WP_148134820.1">
    <property type="nucleotide sequence ID" value="NZ_CP017634.1"/>
</dbReference>
<organism evidence="6 7">
    <name type="scientific">Formimonas warabiya</name>
    <dbReference type="NCBI Taxonomy" id="1761012"/>
    <lineage>
        <taxon>Bacteria</taxon>
        <taxon>Bacillati</taxon>
        <taxon>Bacillota</taxon>
        <taxon>Clostridia</taxon>
        <taxon>Eubacteriales</taxon>
        <taxon>Peptococcaceae</taxon>
        <taxon>Candidatus Formimonas</taxon>
    </lineage>
</organism>
<dbReference type="KEGG" id="fwa:DCMF_13075"/>
<dbReference type="GO" id="GO:0030272">
    <property type="term" value="F:5-formyltetrahydrofolate cyclo-ligase activity"/>
    <property type="evidence" value="ECO:0007669"/>
    <property type="project" value="UniProtKB-EC"/>
</dbReference>
<keyword evidence="6" id="KW-0436">Ligase</keyword>
<dbReference type="GO" id="GO:0035999">
    <property type="term" value="P:tetrahydrofolate interconversion"/>
    <property type="evidence" value="ECO:0007669"/>
    <property type="project" value="TreeGrafter"/>
</dbReference>
<accession>A0A3G1KTT0</accession>
<keyword evidence="5" id="KW-0479">Metal-binding</keyword>
<name>A0A3G1KTT0_FORW1</name>
<dbReference type="Gene3D" id="3.40.50.10420">
    <property type="entry name" value="NagB/RpiA/CoA transferase-like"/>
    <property type="match status" value="1"/>
</dbReference>
<dbReference type="Proteomes" id="UP000323521">
    <property type="component" value="Chromosome"/>
</dbReference>
<dbReference type="EC" id="6.3.3.2" evidence="5"/>
<feature type="binding site" evidence="4">
    <location>
        <begin position="2"/>
        <end position="6"/>
    </location>
    <ligand>
        <name>ATP</name>
        <dbReference type="ChEBI" id="CHEBI:30616"/>
    </ligand>
</feature>
<comment type="similarity">
    <text evidence="1 5">Belongs to the 5-formyltetrahydrofolate cyclo-ligase family.</text>
</comment>
<gene>
    <name evidence="6" type="ORF">DCMF_13075</name>
</gene>
<evidence type="ECO:0000256" key="4">
    <source>
        <dbReference type="PIRSR" id="PIRSR006806-1"/>
    </source>
</evidence>
<reference evidence="6 7" key="1">
    <citation type="submission" date="2016-10" db="EMBL/GenBank/DDBJ databases">
        <title>Complete Genome Sequence of Peptococcaceae strain DCMF.</title>
        <authorList>
            <person name="Edwards R.J."/>
            <person name="Holland S.I."/>
            <person name="Deshpande N.P."/>
            <person name="Wong Y.K."/>
            <person name="Ertan H."/>
            <person name="Manefield M."/>
            <person name="Russell T.L."/>
            <person name="Lee M.J."/>
        </authorList>
    </citation>
    <scope>NUCLEOTIDE SEQUENCE [LARGE SCALE GENOMIC DNA]</scope>
    <source>
        <strain evidence="6 7">DCMF</strain>
    </source>
</reference>
<keyword evidence="7" id="KW-1185">Reference proteome</keyword>
<protein>
    <recommendedName>
        <fullName evidence="5">5-formyltetrahydrofolate cyclo-ligase</fullName>
        <ecNumber evidence="5">6.3.3.2</ecNumber>
    </recommendedName>
</protein>
<dbReference type="PIRSF" id="PIRSF006806">
    <property type="entry name" value="FTHF_cligase"/>
    <property type="match status" value="1"/>
</dbReference>
<dbReference type="GO" id="GO:0005524">
    <property type="term" value="F:ATP binding"/>
    <property type="evidence" value="ECO:0007669"/>
    <property type="project" value="UniProtKB-KW"/>
</dbReference>
<dbReference type="AlphaFoldDB" id="A0A3G1KTT0"/>
<evidence type="ECO:0000256" key="5">
    <source>
        <dbReference type="RuleBase" id="RU361279"/>
    </source>
</evidence>